<reference evidence="7 8" key="1">
    <citation type="journal article" date="2016" name="Nat. Commun.">
        <title>Thousands of microbial genomes shed light on interconnected biogeochemical processes in an aquifer system.</title>
        <authorList>
            <person name="Anantharaman K."/>
            <person name="Brown C.T."/>
            <person name="Hug L.A."/>
            <person name="Sharon I."/>
            <person name="Castelle C.J."/>
            <person name="Probst A.J."/>
            <person name="Thomas B.C."/>
            <person name="Singh A."/>
            <person name="Wilkins M.J."/>
            <person name="Karaoz U."/>
            <person name="Brodie E.L."/>
            <person name="Williams K.H."/>
            <person name="Hubbard S.S."/>
            <person name="Banfield J.F."/>
        </authorList>
    </citation>
    <scope>NUCLEOTIDE SEQUENCE [LARGE SCALE GENOMIC DNA]</scope>
</reference>
<dbReference type="PANTHER" id="PTHR21716:SF4">
    <property type="entry name" value="TRANSMEMBRANE PROTEIN 245"/>
    <property type="match status" value="1"/>
</dbReference>
<dbReference type="EMBL" id="MFVL01000015">
    <property type="protein sequence ID" value="OGJ01575.1"/>
    <property type="molecule type" value="Genomic_DNA"/>
</dbReference>
<feature type="transmembrane region" description="Helical" evidence="6">
    <location>
        <begin position="62"/>
        <end position="84"/>
    </location>
</feature>
<feature type="transmembrane region" description="Helical" evidence="6">
    <location>
        <begin position="9"/>
        <end position="26"/>
    </location>
</feature>
<feature type="transmembrane region" description="Helical" evidence="6">
    <location>
        <begin position="138"/>
        <end position="163"/>
    </location>
</feature>
<feature type="transmembrane region" description="Helical" evidence="6">
    <location>
        <begin position="297"/>
        <end position="327"/>
    </location>
</feature>
<dbReference type="Pfam" id="PF01594">
    <property type="entry name" value="AI-2E_transport"/>
    <property type="match status" value="1"/>
</dbReference>
<protein>
    <recommendedName>
        <fullName evidence="9">AI-2E family transporter</fullName>
    </recommendedName>
</protein>
<keyword evidence="3 6" id="KW-0812">Transmembrane</keyword>
<comment type="similarity">
    <text evidence="2">Belongs to the autoinducer-2 exporter (AI-2E) (TC 2.A.86) family.</text>
</comment>
<accession>A0A1F6Y5H9</accession>
<evidence type="ECO:0000256" key="4">
    <source>
        <dbReference type="ARBA" id="ARBA00022989"/>
    </source>
</evidence>
<dbReference type="InterPro" id="IPR002549">
    <property type="entry name" value="AI-2E-like"/>
</dbReference>
<proteinExistence type="inferred from homology"/>
<sequence>MQSKIIEKYFFFGLLLATFIFTFFIFRPFWIVLVLGISFSIVLYPAYTWLNEKRLPNWLSALITVILFTIVLCGPILGIGVMVFNQSQNVYHTVVNQKAKGVFVTSVDKTINKILPAGITFNLNEKAESFVSYVSGNIANIFSTVVSTFFSFILMLFTIFYFLKDGARWRKAVVVLSPLADRDDEKIIGRLALAINGVIKGSLLIALIQGILMGFGLWIFNIPHPALWGVVAAISSLIPTFGTSFVSVPAIIFLFLTGNVTSAIGLLIWATILVGTIDNFLTPLVVGGKTNIPPLLVLLSVLGGISLLGPAGILVGPLAISLLYTLISIYRNEFQQNQQNTPV</sequence>
<organism evidence="7 8">
    <name type="scientific">Candidatus Nomurabacteria bacterium RIFCSPLOWO2_02_FULL_40_67</name>
    <dbReference type="NCBI Taxonomy" id="1801787"/>
    <lineage>
        <taxon>Bacteria</taxon>
        <taxon>Candidatus Nomuraibacteriota</taxon>
    </lineage>
</organism>
<evidence type="ECO:0000256" key="1">
    <source>
        <dbReference type="ARBA" id="ARBA00004141"/>
    </source>
</evidence>
<feature type="transmembrane region" description="Helical" evidence="6">
    <location>
        <begin position="191"/>
        <end position="220"/>
    </location>
</feature>
<evidence type="ECO:0000256" key="3">
    <source>
        <dbReference type="ARBA" id="ARBA00022692"/>
    </source>
</evidence>
<evidence type="ECO:0000256" key="6">
    <source>
        <dbReference type="SAM" id="Phobius"/>
    </source>
</evidence>
<evidence type="ECO:0000313" key="7">
    <source>
        <dbReference type="EMBL" id="OGJ01575.1"/>
    </source>
</evidence>
<evidence type="ECO:0000256" key="5">
    <source>
        <dbReference type="ARBA" id="ARBA00023136"/>
    </source>
</evidence>
<gene>
    <name evidence="7" type="ORF">A3I23_03085</name>
</gene>
<dbReference type="GO" id="GO:0016020">
    <property type="term" value="C:membrane"/>
    <property type="evidence" value="ECO:0007669"/>
    <property type="project" value="UniProtKB-SubCell"/>
</dbReference>
<evidence type="ECO:0000313" key="8">
    <source>
        <dbReference type="Proteomes" id="UP000177693"/>
    </source>
</evidence>
<comment type="caution">
    <text evidence="7">The sequence shown here is derived from an EMBL/GenBank/DDBJ whole genome shotgun (WGS) entry which is preliminary data.</text>
</comment>
<dbReference type="Proteomes" id="UP000177693">
    <property type="component" value="Unassembled WGS sequence"/>
</dbReference>
<dbReference type="PANTHER" id="PTHR21716">
    <property type="entry name" value="TRANSMEMBRANE PROTEIN"/>
    <property type="match status" value="1"/>
</dbReference>
<evidence type="ECO:0000256" key="2">
    <source>
        <dbReference type="ARBA" id="ARBA00009773"/>
    </source>
</evidence>
<comment type="subcellular location">
    <subcellularLocation>
        <location evidence="1">Membrane</location>
        <topology evidence="1">Multi-pass membrane protein</topology>
    </subcellularLocation>
</comment>
<keyword evidence="4 6" id="KW-1133">Transmembrane helix</keyword>
<name>A0A1F6Y5H9_9BACT</name>
<feature type="transmembrane region" description="Helical" evidence="6">
    <location>
        <begin position="32"/>
        <end position="50"/>
    </location>
</feature>
<dbReference type="AlphaFoldDB" id="A0A1F6Y5H9"/>
<feature type="transmembrane region" description="Helical" evidence="6">
    <location>
        <begin position="253"/>
        <end position="277"/>
    </location>
</feature>
<keyword evidence="5 6" id="KW-0472">Membrane</keyword>
<feature type="transmembrane region" description="Helical" evidence="6">
    <location>
        <begin position="226"/>
        <end position="246"/>
    </location>
</feature>
<evidence type="ECO:0008006" key="9">
    <source>
        <dbReference type="Google" id="ProtNLM"/>
    </source>
</evidence>